<feature type="short sequence motif" description="HXTX 2" evidence="2">
    <location>
        <begin position="124"/>
        <end position="127"/>
    </location>
</feature>
<dbReference type="EMBL" id="BSDY01000009">
    <property type="protein sequence ID" value="GLI56556.1"/>
    <property type="molecule type" value="Genomic_DNA"/>
</dbReference>
<comment type="similarity">
    <text evidence="2">Belongs to the 2H phosphoesterase superfamily. ThpR family.</text>
</comment>
<comment type="catalytic activity">
    <reaction evidence="2">
        <text>a 3'-end 2',3'-cyclophospho-ribonucleotide-RNA + H2O = a 3'-end 2'-phospho-ribonucleotide-RNA + H(+)</text>
        <dbReference type="Rhea" id="RHEA:11828"/>
        <dbReference type="Rhea" id="RHEA-COMP:10464"/>
        <dbReference type="Rhea" id="RHEA-COMP:17353"/>
        <dbReference type="ChEBI" id="CHEBI:15377"/>
        <dbReference type="ChEBI" id="CHEBI:15378"/>
        <dbReference type="ChEBI" id="CHEBI:83064"/>
        <dbReference type="ChEBI" id="CHEBI:173113"/>
        <dbReference type="EC" id="3.1.4.58"/>
    </reaction>
</comment>
<feature type="active site" description="Proton acceptor" evidence="2">
    <location>
        <position position="124"/>
    </location>
</feature>
<comment type="caution">
    <text evidence="3">The sequence shown here is derived from an EMBL/GenBank/DDBJ whole genome shotgun (WGS) entry which is preliminary data.</text>
</comment>
<comment type="function">
    <text evidence="2">Hydrolyzes RNA 2',3'-cyclic phosphodiester to an RNA 2'-phosphomonoester.</text>
</comment>
<dbReference type="RefSeq" id="WP_281835779.1">
    <property type="nucleotide sequence ID" value="NZ_BSDY01000009.1"/>
</dbReference>
<dbReference type="EC" id="3.1.4.58" evidence="2"/>
<dbReference type="InterPro" id="IPR004175">
    <property type="entry name" value="RNA_CPDase"/>
</dbReference>
<feature type="active site" description="Proton donor" evidence="2">
    <location>
        <position position="38"/>
    </location>
</feature>
<sequence>MRLFYAVEIPEDIKRNVWREVKKFEDLPVKLVSIHHYHITLLFLGEVEAKNVELLANAIEKNTFPKFYMTLKGMGAFYDKRGAVKVIYKDVGQGRDELREINQYLTERSGEALESKDRRPYEPHLTLARGAVRSRSVTEAIKERIDQLSGEGGEYKFLVKEILLIRSDLTNHGSEYRLVAKLLLSQ</sequence>
<keyword evidence="1 2" id="KW-0378">Hydrolase</keyword>
<accession>A0A9W6GMR3</accession>
<dbReference type="PANTHER" id="PTHR35561:SF1">
    <property type="entry name" value="RNA 2',3'-CYCLIC PHOSPHODIESTERASE"/>
    <property type="match status" value="1"/>
</dbReference>
<organism evidence="3 4">
    <name type="scientific">Propionigenium maris DSM 9537</name>
    <dbReference type="NCBI Taxonomy" id="1123000"/>
    <lineage>
        <taxon>Bacteria</taxon>
        <taxon>Fusobacteriati</taxon>
        <taxon>Fusobacteriota</taxon>
        <taxon>Fusobacteriia</taxon>
        <taxon>Fusobacteriales</taxon>
        <taxon>Fusobacteriaceae</taxon>
        <taxon>Propionigenium</taxon>
    </lineage>
</organism>
<dbReference type="Proteomes" id="UP001144471">
    <property type="component" value="Unassembled WGS sequence"/>
</dbReference>
<dbReference type="AlphaFoldDB" id="A0A9W6GMR3"/>
<protein>
    <recommendedName>
        <fullName evidence="2">RNA 2',3'-cyclic phosphodiesterase</fullName>
        <shortName evidence="2">RNA 2',3'-CPDase</shortName>
        <ecNumber evidence="2">3.1.4.58</ecNumber>
    </recommendedName>
</protein>
<evidence type="ECO:0000256" key="1">
    <source>
        <dbReference type="ARBA" id="ARBA00022801"/>
    </source>
</evidence>
<dbReference type="HAMAP" id="MF_01940">
    <property type="entry name" value="RNA_CPDase"/>
    <property type="match status" value="1"/>
</dbReference>
<dbReference type="Pfam" id="PF13563">
    <property type="entry name" value="2_5_RNA_ligase2"/>
    <property type="match status" value="1"/>
</dbReference>
<reference evidence="3" key="1">
    <citation type="submission" date="2022-12" db="EMBL/GenBank/DDBJ databases">
        <title>Reference genome sequencing for broad-spectrum identification of bacterial and archaeal isolates by mass spectrometry.</title>
        <authorList>
            <person name="Sekiguchi Y."/>
            <person name="Tourlousse D.M."/>
        </authorList>
    </citation>
    <scope>NUCLEOTIDE SEQUENCE</scope>
    <source>
        <strain evidence="3">10succ1</strain>
    </source>
</reference>
<name>A0A9W6GMR3_9FUSO</name>
<keyword evidence="4" id="KW-1185">Reference proteome</keyword>
<dbReference type="InterPro" id="IPR009097">
    <property type="entry name" value="Cyclic_Pdiesterase"/>
</dbReference>
<feature type="short sequence motif" description="HXTX 1" evidence="2">
    <location>
        <begin position="38"/>
        <end position="41"/>
    </location>
</feature>
<dbReference type="SUPFAM" id="SSF55144">
    <property type="entry name" value="LigT-like"/>
    <property type="match status" value="1"/>
</dbReference>
<dbReference type="PANTHER" id="PTHR35561">
    <property type="entry name" value="RNA 2',3'-CYCLIC PHOSPHODIESTERASE"/>
    <property type="match status" value="1"/>
</dbReference>
<dbReference type="Gene3D" id="3.90.1140.10">
    <property type="entry name" value="Cyclic phosphodiesterase"/>
    <property type="match status" value="1"/>
</dbReference>
<dbReference type="GO" id="GO:0004113">
    <property type="term" value="F:2',3'-cyclic-nucleotide 3'-phosphodiesterase activity"/>
    <property type="evidence" value="ECO:0007669"/>
    <property type="project" value="InterPro"/>
</dbReference>
<dbReference type="GO" id="GO:0008664">
    <property type="term" value="F:RNA 2',3'-cyclic 3'-phosphodiesterase activity"/>
    <property type="evidence" value="ECO:0007669"/>
    <property type="project" value="UniProtKB-EC"/>
</dbReference>
<evidence type="ECO:0000313" key="4">
    <source>
        <dbReference type="Proteomes" id="UP001144471"/>
    </source>
</evidence>
<evidence type="ECO:0000256" key="2">
    <source>
        <dbReference type="HAMAP-Rule" id="MF_01940"/>
    </source>
</evidence>
<dbReference type="NCBIfam" id="TIGR02258">
    <property type="entry name" value="2_5_ligase"/>
    <property type="match status" value="1"/>
</dbReference>
<evidence type="ECO:0000313" key="3">
    <source>
        <dbReference type="EMBL" id="GLI56556.1"/>
    </source>
</evidence>
<gene>
    <name evidence="3" type="ORF">PM10SUCC1_20700</name>
</gene>
<proteinExistence type="inferred from homology"/>